<name>A0A512T0D9_9MICO</name>
<dbReference type="AlphaFoldDB" id="A0A512T0D9"/>
<organism evidence="1 2">
    <name type="scientific">Knoellia locipacati</name>
    <dbReference type="NCBI Taxonomy" id="882824"/>
    <lineage>
        <taxon>Bacteria</taxon>
        <taxon>Bacillati</taxon>
        <taxon>Actinomycetota</taxon>
        <taxon>Actinomycetes</taxon>
        <taxon>Micrococcales</taxon>
        <taxon>Intrasporangiaceae</taxon>
        <taxon>Knoellia</taxon>
    </lineage>
</organism>
<dbReference type="Proteomes" id="UP000321793">
    <property type="component" value="Unassembled WGS sequence"/>
</dbReference>
<evidence type="ECO:0000313" key="2">
    <source>
        <dbReference type="Proteomes" id="UP000321793"/>
    </source>
</evidence>
<sequence>MSMPPVKKIVTWLLVIFLLYAIFTSPSDAANIVGSAWDVIANGVANIGRFFDSLIARS</sequence>
<keyword evidence="2" id="KW-1185">Reference proteome</keyword>
<dbReference type="EMBL" id="BKBA01000008">
    <property type="protein sequence ID" value="GEQ13676.1"/>
    <property type="molecule type" value="Genomic_DNA"/>
</dbReference>
<dbReference type="RefSeq" id="WP_186828030.1">
    <property type="nucleotide sequence ID" value="NZ_BAABDN010000001.1"/>
</dbReference>
<proteinExistence type="predicted"/>
<evidence type="ECO:0000313" key="1">
    <source>
        <dbReference type="EMBL" id="GEQ13676.1"/>
    </source>
</evidence>
<gene>
    <name evidence="1" type="ORF">KLO01_17230</name>
</gene>
<comment type="caution">
    <text evidence="1">The sequence shown here is derived from an EMBL/GenBank/DDBJ whole genome shotgun (WGS) entry which is preliminary data.</text>
</comment>
<reference evidence="1 2" key="1">
    <citation type="submission" date="2019-07" db="EMBL/GenBank/DDBJ databases">
        <title>Whole genome shotgun sequence of Knoellia locipacati NBRC 109775.</title>
        <authorList>
            <person name="Hosoyama A."/>
            <person name="Uohara A."/>
            <person name="Ohji S."/>
            <person name="Ichikawa N."/>
        </authorList>
    </citation>
    <scope>NUCLEOTIDE SEQUENCE [LARGE SCALE GENOMIC DNA]</scope>
    <source>
        <strain evidence="1 2">NBRC 109775</strain>
    </source>
</reference>
<protein>
    <submittedName>
        <fullName evidence="1">Uncharacterized protein</fullName>
    </submittedName>
</protein>
<accession>A0A512T0D9</accession>